<reference evidence="1" key="1">
    <citation type="submission" date="2021-05" db="EMBL/GenBank/DDBJ databases">
        <title>Comparative genomics of three Colletotrichum scovillei strains and genetic complementation revealed genes involved fungal growth and virulence on chili pepper.</title>
        <authorList>
            <person name="Hsieh D.-K."/>
            <person name="Chuang S.-C."/>
            <person name="Chen C.-Y."/>
            <person name="Chao Y.-T."/>
            <person name="Lu M.-Y.J."/>
            <person name="Lee M.-H."/>
            <person name="Shih M.-C."/>
        </authorList>
    </citation>
    <scope>NUCLEOTIDE SEQUENCE</scope>
    <source>
        <strain evidence="1">Coll-153</strain>
    </source>
</reference>
<accession>A0A9P7U5P5</accession>
<evidence type="ECO:0000313" key="2">
    <source>
        <dbReference type="Proteomes" id="UP000699042"/>
    </source>
</evidence>
<dbReference type="AlphaFoldDB" id="A0A9P7U5P5"/>
<protein>
    <submittedName>
        <fullName evidence="1">Uncharacterized protein</fullName>
    </submittedName>
</protein>
<evidence type="ECO:0000313" key="1">
    <source>
        <dbReference type="EMBL" id="KAG7040660.1"/>
    </source>
</evidence>
<organism evidence="1 2">
    <name type="scientific">Colletotrichum scovillei</name>
    <dbReference type="NCBI Taxonomy" id="1209932"/>
    <lineage>
        <taxon>Eukaryota</taxon>
        <taxon>Fungi</taxon>
        <taxon>Dikarya</taxon>
        <taxon>Ascomycota</taxon>
        <taxon>Pezizomycotina</taxon>
        <taxon>Sordariomycetes</taxon>
        <taxon>Hypocreomycetidae</taxon>
        <taxon>Glomerellales</taxon>
        <taxon>Glomerellaceae</taxon>
        <taxon>Colletotrichum</taxon>
        <taxon>Colletotrichum acutatum species complex</taxon>
    </lineage>
</organism>
<proteinExistence type="predicted"/>
<gene>
    <name evidence="1" type="ORF">JMJ77_013657</name>
</gene>
<sequence length="72" mass="7828">VESCVLNVTWGLCRPSQVCKSRLGVCSSTKSCPSHAILLKGPGRLQAVHTSCNQLLGQNEYQRMQADHIEGC</sequence>
<name>A0A9P7U5P5_9PEZI</name>
<dbReference type="Proteomes" id="UP000699042">
    <property type="component" value="Unassembled WGS sequence"/>
</dbReference>
<dbReference type="EMBL" id="JAESDN010000021">
    <property type="protein sequence ID" value="KAG7040660.1"/>
    <property type="molecule type" value="Genomic_DNA"/>
</dbReference>
<keyword evidence="2" id="KW-1185">Reference proteome</keyword>
<comment type="caution">
    <text evidence="1">The sequence shown here is derived from an EMBL/GenBank/DDBJ whole genome shotgun (WGS) entry which is preliminary data.</text>
</comment>
<feature type="non-terminal residue" evidence="1">
    <location>
        <position position="1"/>
    </location>
</feature>